<evidence type="ECO:0000256" key="2">
    <source>
        <dbReference type="SAM" id="Phobius"/>
    </source>
</evidence>
<feature type="region of interest" description="Disordered" evidence="1">
    <location>
        <begin position="187"/>
        <end position="216"/>
    </location>
</feature>
<keyword evidence="2" id="KW-1133">Transmembrane helix</keyword>
<accession>A0ABS3S9M7</accession>
<feature type="transmembrane region" description="Helical" evidence="2">
    <location>
        <begin position="160"/>
        <end position="182"/>
    </location>
</feature>
<name>A0ABS3S9M7_9ACTN</name>
<evidence type="ECO:0000313" key="3">
    <source>
        <dbReference type="EMBL" id="MBO2465712.1"/>
    </source>
</evidence>
<evidence type="ECO:0000313" key="4">
    <source>
        <dbReference type="Proteomes" id="UP000680206"/>
    </source>
</evidence>
<proteinExistence type="predicted"/>
<sequence length="400" mass="40986">TLPLFPTRTLCRSARGRTAGPRRMGSPRDGAARQERSGGRRRPAQGHAGPPEQPYAEQPQEPYEAYEQQPYEEQPYEEQPYDGQGFPEDAAYQGEPAYQDDPYGAETPAQDGAPSAPSGPRKTRKPKKSRTARKGGRPGGPRAPRGRAASAKGGAPGARLYFGAAAVLGVLVLIGLVGFVALSGGGDGGGAADAPRGPVGTPAGNGDSPESYSSSPSSAAYAAIASRKTDAKPLTAEEAFPSSAAKLSVDGTKLRLTLKAKRLDGDCTAAVWGGSVAADLARGGCTQAARTIYSDGKHGYGLAVAVFDLAASADADRFVDLLDRTLGGGFVTPLAAPAPLDRFGQGFGMARGLAMGHYAVVSWAQRLDGKGDASDGNLLSLLIEGGKAPAVLGRAAAASH</sequence>
<keyword evidence="2" id="KW-0812">Transmembrane</keyword>
<feature type="compositionally biased region" description="Low complexity" evidence="1">
    <location>
        <begin position="140"/>
        <end position="154"/>
    </location>
</feature>
<reference evidence="3 4" key="1">
    <citation type="submission" date="2021-03" db="EMBL/GenBank/DDBJ databases">
        <title>Actinomadura violae sp. nov., isolated from lichen in Thailand.</title>
        <authorList>
            <person name="Kanchanasin P."/>
            <person name="Saeng-In P."/>
            <person name="Phongsopitanun W."/>
            <person name="Yuki M."/>
            <person name="Kudo T."/>
            <person name="Ohkuma M."/>
            <person name="Tanasupawat S."/>
        </authorList>
    </citation>
    <scope>NUCLEOTIDE SEQUENCE [LARGE SCALE GENOMIC DNA]</scope>
    <source>
        <strain evidence="3 4">LCR2-06</strain>
    </source>
</reference>
<keyword evidence="4" id="KW-1185">Reference proteome</keyword>
<feature type="compositionally biased region" description="Low complexity" evidence="1">
    <location>
        <begin position="54"/>
        <end position="73"/>
    </location>
</feature>
<protein>
    <submittedName>
        <fullName evidence="3">Uncharacterized protein</fullName>
    </submittedName>
</protein>
<gene>
    <name evidence="3" type="ORF">J4709_49950</name>
</gene>
<feature type="region of interest" description="Disordered" evidence="1">
    <location>
        <begin position="1"/>
        <end position="154"/>
    </location>
</feature>
<organism evidence="3 4">
    <name type="scientific">Actinomadura violacea</name>
    <dbReference type="NCBI Taxonomy" id="2819934"/>
    <lineage>
        <taxon>Bacteria</taxon>
        <taxon>Bacillati</taxon>
        <taxon>Actinomycetota</taxon>
        <taxon>Actinomycetes</taxon>
        <taxon>Streptosporangiales</taxon>
        <taxon>Thermomonosporaceae</taxon>
        <taxon>Actinomadura</taxon>
    </lineage>
</organism>
<feature type="compositionally biased region" description="Basic residues" evidence="1">
    <location>
        <begin position="121"/>
        <end position="136"/>
    </location>
</feature>
<dbReference type="RefSeq" id="WP_208252550.1">
    <property type="nucleotide sequence ID" value="NZ_JAGEPF010000050.1"/>
</dbReference>
<feature type="non-terminal residue" evidence="3">
    <location>
        <position position="1"/>
    </location>
</feature>
<keyword evidence="2" id="KW-0472">Membrane</keyword>
<dbReference type="Proteomes" id="UP000680206">
    <property type="component" value="Unassembled WGS sequence"/>
</dbReference>
<dbReference type="EMBL" id="JAGEPF010000050">
    <property type="protein sequence ID" value="MBO2465712.1"/>
    <property type="molecule type" value="Genomic_DNA"/>
</dbReference>
<evidence type="ECO:0000256" key="1">
    <source>
        <dbReference type="SAM" id="MobiDB-lite"/>
    </source>
</evidence>
<comment type="caution">
    <text evidence="3">The sequence shown here is derived from an EMBL/GenBank/DDBJ whole genome shotgun (WGS) entry which is preliminary data.</text>
</comment>